<dbReference type="PATRIC" id="fig|1204725.3.peg.897"/>
<dbReference type="PANTHER" id="PTHR43312">
    <property type="entry name" value="D-THREO-ALDOSE 1-DEHYDROGENASE"/>
    <property type="match status" value="1"/>
</dbReference>
<gene>
    <name evidence="2" type="ORF">A994_04470</name>
</gene>
<dbReference type="PROSITE" id="PS00198">
    <property type="entry name" value="4FE4S_FER_1"/>
    <property type="match status" value="1"/>
</dbReference>
<evidence type="ECO:0000313" key="2">
    <source>
        <dbReference type="EMBL" id="EKF86180.1"/>
    </source>
</evidence>
<dbReference type="CDD" id="cd19096">
    <property type="entry name" value="AKR_Fe-S_oxidoreductase"/>
    <property type="match status" value="1"/>
</dbReference>
<dbReference type="AlphaFoldDB" id="K2RTP5"/>
<protein>
    <submittedName>
        <fullName evidence="2">Aldo/keto reductase</fullName>
    </submittedName>
</protein>
<dbReference type="EMBL" id="AMPO01000003">
    <property type="protein sequence ID" value="EKF86180.1"/>
    <property type="molecule type" value="Genomic_DNA"/>
</dbReference>
<dbReference type="OrthoDB" id="28487at2157"/>
<proteinExistence type="predicted"/>
<evidence type="ECO:0000313" key="3">
    <source>
        <dbReference type="Proteomes" id="UP000007360"/>
    </source>
</evidence>
<dbReference type="SUPFAM" id="SSF51430">
    <property type="entry name" value="NAD(P)-linked oxidoreductase"/>
    <property type="match status" value="1"/>
</dbReference>
<dbReference type="RefSeq" id="WP_004030123.1">
    <property type="nucleotide sequence ID" value="NZ_AMPO01000003.1"/>
</dbReference>
<dbReference type="InterPro" id="IPR053135">
    <property type="entry name" value="AKR2_Oxidoreductase"/>
</dbReference>
<dbReference type="InterPro" id="IPR017896">
    <property type="entry name" value="4Fe4S_Fe-S-bd"/>
</dbReference>
<comment type="caution">
    <text evidence="2">The sequence shown here is derived from an EMBL/GenBank/DDBJ whole genome shotgun (WGS) entry which is preliminary data.</text>
</comment>
<name>K2RTP5_METFP</name>
<dbReference type="PRINTS" id="PR00069">
    <property type="entry name" value="ALDKETRDTASE"/>
</dbReference>
<dbReference type="Pfam" id="PF13187">
    <property type="entry name" value="Fer4_9"/>
    <property type="match status" value="1"/>
</dbReference>
<dbReference type="InterPro" id="IPR020471">
    <property type="entry name" value="AKR"/>
</dbReference>
<dbReference type="Pfam" id="PF00248">
    <property type="entry name" value="Aldo_ket_red"/>
    <property type="match status" value="1"/>
</dbReference>
<dbReference type="SUPFAM" id="SSF54862">
    <property type="entry name" value="4Fe-4S ferredoxins"/>
    <property type="match status" value="1"/>
</dbReference>
<dbReference type="PROSITE" id="PS51379">
    <property type="entry name" value="4FE4S_FER_2"/>
    <property type="match status" value="1"/>
</dbReference>
<dbReference type="InterPro" id="IPR036812">
    <property type="entry name" value="NAD(P)_OxRdtase_dom_sf"/>
</dbReference>
<dbReference type="InterPro" id="IPR017900">
    <property type="entry name" value="4Fe4S_Fe_S_CS"/>
</dbReference>
<organism evidence="2 3">
    <name type="scientific">Methanobacterium formicicum (strain DSM 3637 / PP1)</name>
    <dbReference type="NCBI Taxonomy" id="1204725"/>
    <lineage>
        <taxon>Archaea</taxon>
        <taxon>Methanobacteriati</taxon>
        <taxon>Methanobacteriota</taxon>
        <taxon>Methanomada group</taxon>
        <taxon>Methanobacteria</taxon>
        <taxon>Methanobacteriales</taxon>
        <taxon>Methanobacteriaceae</taxon>
        <taxon>Methanobacterium</taxon>
    </lineage>
</organism>
<keyword evidence="3" id="KW-1185">Reference proteome</keyword>
<dbReference type="GO" id="GO:0016491">
    <property type="term" value="F:oxidoreductase activity"/>
    <property type="evidence" value="ECO:0007669"/>
    <property type="project" value="InterPro"/>
</dbReference>
<dbReference type="Gene3D" id="3.20.20.100">
    <property type="entry name" value="NADP-dependent oxidoreductase domain"/>
    <property type="match status" value="1"/>
</dbReference>
<sequence length="418" mass="47229">MQYRKNKKNGDEISALGFGAMRLPTKNGRIDKEKAKEQIYYAIDQGVNFIDTAYPYHGGASESFLGEILQNEYREKVKLCTKMPSWSIKKYEDMEKFLETQLDKLQTDYIDYYLIHSLGKGSFQRLKDLGVLEFLEKAKQDGKINNIGFSFHDNGDAFKDIVDAYPWDACLIQYNYLDEKTQAGTEGVKYAHSQGISVFIMEPLKGGILADVPEEAQKIWDNAPVQRSPADWALRWVLNHPEVTCVISGMGELDQVKENIQVAEETLPGSLSEDELKLYDEVKQVYHELMKINCTSCGYCMPCPRGVDIPTCFEIYNHKYMFKTRGTSFTYLTRLGGVFSGNESHAGLCNGCGKCVRACPQKLEIPTLLNDVSKELGGVGFSYRVKIGKAILVPLFDAFISISSRFSRRSGNNSVRKE</sequence>
<dbReference type="InterPro" id="IPR023210">
    <property type="entry name" value="NADP_OxRdtase_dom"/>
</dbReference>
<dbReference type="Proteomes" id="UP000007360">
    <property type="component" value="Unassembled WGS sequence"/>
</dbReference>
<feature type="domain" description="4Fe-4S ferredoxin-type" evidence="1">
    <location>
        <begin position="340"/>
        <end position="371"/>
    </location>
</feature>
<reference evidence="2 3" key="1">
    <citation type="journal article" date="2012" name="J. Bacteriol.">
        <title>Draft genome sequence of Methanobacterium formicicum DSM 3637, an archaebacterium isolated from the methane producer amoeba Pelomyxa palustris.</title>
        <authorList>
            <person name="Gutierrez G."/>
        </authorList>
    </citation>
    <scope>NUCLEOTIDE SEQUENCE [LARGE SCALE GENOMIC DNA]</scope>
    <source>
        <strain evidence="3">DSM 3637 / PP1</strain>
    </source>
</reference>
<accession>K2RTP5</accession>
<evidence type="ECO:0000259" key="1">
    <source>
        <dbReference type="PROSITE" id="PS51379"/>
    </source>
</evidence>
<dbReference type="PANTHER" id="PTHR43312:SF2">
    <property type="entry name" value="OXIDOREDUCTASE"/>
    <property type="match status" value="1"/>
</dbReference>